<comment type="cofactor">
    <cofactor evidence="19">
        <name>Mg(2+)</name>
        <dbReference type="ChEBI" id="CHEBI:18420"/>
    </cofactor>
    <cofactor evidence="19">
        <name>Mn(2+)</name>
        <dbReference type="ChEBI" id="CHEBI:29035"/>
    </cofactor>
    <text evidence="19">Magnesium. Can also use manganese.</text>
</comment>
<dbReference type="PIRSF" id="PIRSF006268">
    <property type="entry name" value="ApbE"/>
    <property type="match status" value="1"/>
</dbReference>
<evidence type="ECO:0000313" key="22">
    <source>
        <dbReference type="Proteomes" id="UP000006786"/>
    </source>
</evidence>
<gene>
    <name evidence="21" type="ORF">NA2_16393</name>
</gene>
<evidence type="ECO:0000256" key="9">
    <source>
        <dbReference type="ARBA" id="ARBA00022729"/>
    </source>
</evidence>
<protein>
    <recommendedName>
        <fullName evidence="3 18">FAD:protein FMN transferase</fullName>
        <ecNumber evidence="2 18">2.7.1.180</ecNumber>
    </recommendedName>
    <alternativeName>
        <fullName evidence="15 18">Flavin transferase</fullName>
    </alternativeName>
</protein>
<proteinExistence type="inferred from homology"/>
<name>K2MKT0_9HYPH</name>
<evidence type="ECO:0000256" key="16">
    <source>
        <dbReference type="ARBA" id="ARBA00048540"/>
    </source>
</evidence>
<dbReference type="EMBL" id="AMRM01000019">
    <property type="protein sequence ID" value="EKF17847.1"/>
    <property type="molecule type" value="Genomic_DNA"/>
</dbReference>
<feature type="binding site" evidence="19">
    <location>
        <position position="294"/>
    </location>
    <ligand>
        <name>Mg(2+)</name>
        <dbReference type="ChEBI" id="CHEBI:18420"/>
    </ligand>
</feature>
<dbReference type="GO" id="GO:0046872">
    <property type="term" value="F:metal ion binding"/>
    <property type="evidence" value="ECO:0007669"/>
    <property type="project" value="UniProtKB-UniRule"/>
</dbReference>
<keyword evidence="11 18" id="KW-0460">Magnesium</keyword>
<evidence type="ECO:0000256" key="13">
    <source>
        <dbReference type="ARBA" id="ARBA00023139"/>
    </source>
</evidence>
<dbReference type="Proteomes" id="UP000006786">
    <property type="component" value="Unassembled WGS sequence"/>
</dbReference>
<keyword evidence="7 18" id="KW-0808">Transferase</keyword>
<keyword evidence="12" id="KW-0472">Membrane</keyword>
<keyword evidence="9 20" id="KW-0732">Signal</keyword>
<evidence type="ECO:0000256" key="4">
    <source>
        <dbReference type="ARBA" id="ARBA00022475"/>
    </source>
</evidence>
<dbReference type="FunFam" id="3.10.520.10:FF:000001">
    <property type="entry name" value="FAD:protein FMN transferase"/>
    <property type="match status" value="1"/>
</dbReference>
<evidence type="ECO:0000256" key="2">
    <source>
        <dbReference type="ARBA" id="ARBA00011955"/>
    </source>
</evidence>
<organism evidence="21 22">
    <name type="scientific">Nitratireductor pacificus pht-3B</name>
    <dbReference type="NCBI Taxonomy" id="391937"/>
    <lineage>
        <taxon>Bacteria</taxon>
        <taxon>Pseudomonadati</taxon>
        <taxon>Pseudomonadota</taxon>
        <taxon>Alphaproteobacteria</taxon>
        <taxon>Hyphomicrobiales</taxon>
        <taxon>Phyllobacteriaceae</taxon>
        <taxon>Nitratireductor</taxon>
    </lineage>
</organism>
<feature type="binding site" evidence="19">
    <location>
        <position position="298"/>
    </location>
    <ligand>
        <name>Mg(2+)</name>
        <dbReference type="ChEBI" id="CHEBI:18420"/>
    </ligand>
</feature>
<feature type="binding site" evidence="19">
    <location>
        <position position="180"/>
    </location>
    <ligand>
        <name>Mg(2+)</name>
        <dbReference type="ChEBI" id="CHEBI:18420"/>
    </ligand>
</feature>
<dbReference type="PANTHER" id="PTHR30040">
    <property type="entry name" value="THIAMINE BIOSYNTHESIS LIPOPROTEIN APBE"/>
    <property type="match status" value="1"/>
</dbReference>
<evidence type="ECO:0000256" key="12">
    <source>
        <dbReference type="ARBA" id="ARBA00023136"/>
    </source>
</evidence>
<keyword evidence="5 20" id="KW-0997">Cell inner membrane</keyword>
<evidence type="ECO:0000256" key="19">
    <source>
        <dbReference type="PIRSR" id="PIRSR006268-2"/>
    </source>
</evidence>
<dbReference type="STRING" id="391937.NA2_16393"/>
<dbReference type="GO" id="GO:0005886">
    <property type="term" value="C:plasma membrane"/>
    <property type="evidence" value="ECO:0007669"/>
    <property type="project" value="UniProtKB-SubCell"/>
</dbReference>
<comment type="function">
    <text evidence="20">Flavin transferase that catalyzes the transfer of the FMN moiety of FAD and its covalent binding to the hydroxyl group of a threonine residue in a target flavoprotein.</text>
</comment>
<evidence type="ECO:0000256" key="14">
    <source>
        <dbReference type="ARBA" id="ARBA00023288"/>
    </source>
</evidence>
<keyword evidence="4" id="KW-1003">Cell membrane</keyword>
<evidence type="ECO:0000256" key="17">
    <source>
        <dbReference type="ARBA" id="ARBA00060485"/>
    </source>
</evidence>
<dbReference type="PATRIC" id="fig|391937.3.peg.3366"/>
<dbReference type="eggNOG" id="COG1477">
    <property type="taxonomic scope" value="Bacteria"/>
</dbReference>
<dbReference type="EC" id="2.7.1.180" evidence="2 18"/>
<keyword evidence="8 18" id="KW-0479">Metal-binding</keyword>
<evidence type="ECO:0000256" key="7">
    <source>
        <dbReference type="ARBA" id="ARBA00022679"/>
    </source>
</evidence>
<dbReference type="Pfam" id="PF02424">
    <property type="entry name" value="ApbE"/>
    <property type="match status" value="1"/>
</dbReference>
<keyword evidence="14 20" id="KW-0449">Lipoprotein</keyword>
<dbReference type="PROSITE" id="PS51257">
    <property type="entry name" value="PROKAR_LIPOPROTEIN"/>
    <property type="match status" value="1"/>
</dbReference>
<comment type="catalytic activity">
    <reaction evidence="16 18 20">
        <text>L-threonyl-[protein] + FAD = FMN-L-threonyl-[protein] + AMP + H(+)</text>
        <dbReference type="Rhea" id="RHEA:36847"/>
        <dbReference type="Rhea" id="RHEA-COMP:11060"/>
        <dbReference type="Rhea" id="RHEA-COMP:11061"/>
        <dbReference type="ChEBI" id="CHEBI:15378"/>
        <dbReference type="ChEBI" id="CHEBI:30013"/>
        <dbReference type="ChEBI" id="CHEBI:57692"/>
        <dbReference type="ChEBI" id="CHEBI:74257"/>
        <dbReference type="ChEBI" id="CHEBI:456215"/>
        <dbReference type="EC" id="2.7.1.180"/>
    </reaction>
</comment>
<accession>K2MKT0</accession>
<reference evidence="21 22" key="1">
    <citation type="journal article" date="2012" name="J. Bacteriol.">
        <title>Genome Sequence of Nitratireductor pacificus Type Strain pht-3B.</title>
        <authorList>
            <person name="Lai Q."/>
            <person name="Li G."/>
            <person name="Shao Z."/>
        </authorList>
    </citation>
    <scope>NUCLEOTIDE SEQUENCE [LARGE SCALE GENOMIC DNA]</scope>
    <source>
        <strain evidence="22">pht-3B</strain>
    </source>
</reference>
<keyword evidence="22" id="KW-1185">Reference proteome</keyword>
<dbReference type="GO" id="GO:0016740">
    <property type="term" value="F:transferase activity"/>
    <property type="evidence" value="ECO:0007669"/>
    <property type="project" value="UniProtKB-UniRule"/>
</dbReference>
<evidence type="ECO:0000256" key="10">
    <source>
        <dbReference type="ARBA" id="ARBA00022827"/>
    </source>
</evidence>
<evidence type="ECO:0000256" key="3">
    <source>
        <dbReference type="ARBA" id="ARBA00016337"/>
    </source>
</evidence>
<dbReference type="InterPro" id="IPR024932">
    <property type="entry name" value="ApbE"/>
</dbReference>
<dbReference type="PANTHER" id="PTHR30040:SF2">
    <property type="entry name" value="FAD:PROTEIN FMN TRANSFERASE"/>
    <property type="match status" value="1"/>
</dbReference>
<keyword evidence="13" id="KW-0564">Palmitate</keyword>
<evidence type="ECO:0000256" key="8">
    <source>
        <dbReference type="ARBA" id="ARBA00022723"/>
    </source>
</evidence>
<evidence type="ECO:0000256" key="20">
    <source>
        <dbReference type="RuleBase" id="RU363002"/>
    </source>
</evidence>
<comment type="subcellular location">
    <subcellularLocation>
        <location evidence="17 20">Cell inner membrane</location>
        <topology evidence="17 20">Lipid-anchor</topology>
        <orientation evidence="17 20">Periplasmic side</orientation>
    </subcellularLocation>
</comment>
<dbReference type="InterPro" id="IPR003374">
    <property type="entry name" value="ApbE-like_sf"/>
</dbReference>
<dbReference type="AlphaFoldDB" id="K2MKT0"/>
<keyword evidence="6 18" id="KW-0285">Flavoprotein</keyword>
<evidence type="ECO:0000256" key="11">
    <source>
        <dbReference type="ARBA" id="ARBA00022842"/>
    </source>
</evidence>
<evidence type="ECO:0000256" key="15">
    <source>
        <dbReference type="ARBA" id="ARBA00031306"/>
    </source>
</evidence>
<keyword evidence="10 18" id="KW-0274">FAD</keyword>
<comment type="caution">
    <text evidence="21">The sequence shown here is derived from an EMBL/GenBank/DDBJ whole genome shotgun (WGS) entry which is preliminary data.</text>
</comment>
<dbReference type="Gene3D" id="3.10.520.10">
    <property type="entry name" value="ApbE-like domains"/>
    <property type="match status" value="1"/>
</dbReference>
<evidence type="ECO:0000256" key="5">
    <source>
        <dbReference type="ARBA" id="ARBA00022519"/>
    </source>
</evidence>
<evidence type="ECO:0000256" key="18">
    <source>
        <dbReference type="PIRNR" id="PIRNR006268"/>
    </source>
</evidence>
<dbReference type="SUPFAM" id="SSF143631">
    <property type="entry name" value="ApbE-like"/>
    <property type="match status" value="1"/>
</dbReference>
<evidence type="ECO:0000313" key="21">
    <source>
        <dbReference type="EMBL" id="EKF17847.1"/>
    </source>
</evidence>
<comment type="similarity">
    <text evidence="1 18 20">Belongs to the ApbE family.</text>
</comment>
<feature type="signal peptide" evidence="20">
    <location>
        <begin position="1"/>
        <end position="24"/>
    </location>
</feature>
<feature type="chain" id="PRO_5005969184" description="FAD:protein FMN transferase" evidence="20">
    <location>
        <begin position="25"/>
        <end position="345"/>
    </location>
</feature>
<evidence type="ECO:0000256" key="6">
    <source>
        <dbReference type="ARBA" id="ARBA00022630"/>
    </source>
</evidence>
<sequence>MAVPKNKFAFSRRGFMLLPLGLMACKPGPAAIEISGATMGTTYNVTAVDQAGKLGTSDLRQMVEAALAEVNSQMSNWDSTSEISRFNARRTTDAVSVSPELAYVMNAARDVHAASGGQFDVTVGTLIDLWGFGAGKGGEHMPSAAAIETALASAGQEKTLQIGAETLRKTRPAAEVYLSAIGKGYGVDRVARALQSAGLKDFMIEIGGDLYTAGVNGDGMRWRIGIETPDALDRGLQAVVGVSDLGMATSGDYRNYFEKDGARYSHIIDPGTGRPITHNTASATVLTGNAMLADAWATAMLIMGREKGMQVAEAQNLAVLFVERAEGSQTGFVTTKNARFTELMA</sequence>
<evidence type="ECO:0000256" key="1">
    <source>
        <dbReference type="ARBA" id="ARBA00008282"/>
    </source>
</evidence>